<accession>X1FGN3</accession>
<protein>
    <submittedName>
        <fullName evidence="1">Uncharacterized protein</fullName>
    </submittedName>
</protein>
<proteinExistence type="predicted"/>
<dbReference type="AlphaFoldDB" id="X1FGN3"/>
<sequence length="77" mass="9038">MLTKKQTKEKILKAFSFKKGGIYLMLYRYDANIQPKLLHEVIEQLSENMGIKLYSLGVFDVNDVKFADLKKINIREK</sequence>
<evidence type="ECO:0000313" key="1">
    <source>
        <dbReference type="EMBL" id="GAH44112.1"/>
    </source>
</evidence>
<name>X1FGN3_9ZZZZ</name>
<organism evidence="1">
    <name type="scientific">marine sediment metagenome</name>
    <dbReference type="NCBI Taxonomy" id="412755"/>
    <lineage>
        <taxon>unclassified sequences</taxon>
        <taxon>metagenomes</taxon>
        <taxon>ecological metagenomes</taxon>
    </lineage>
</organism>
<reference evidence="1" key="1">
    <citation type="journal article" date="2014" name="Front. Microbiol.">
        <title>High frequency of phylogenetically diverse reductive dehalogenase-homologous genes in deep subseafloor sedimentary metagenomes.</title>
        <authorList>
            <person name="Kawai M."/>
            <person name="Futagami T."/>
            <person name="Toyoda A."/>
            <person name="Takaki Y."/>
            <person name="Nishi S."/>
            <person name="Hori S."/>
            <person name="Arai W."/>
            <person name="Tsubouchi T."/>
            <person name="Morono Y."/>
            <person name="Uchiyama I."/>
            <person name="Ito T."/>
            <person name="Fujiyama A."/>
            <person name="Inagaki F."/>
            <person name="Takami H."/>
        </authorList>
    </citation>
    <scope>NUCLEOTIDE SEQUENCE</scope>
    <source>
        <strain evidence="1">Expedition CK06-06</strain>
    </source>
</reference>
<dbReference type="EMBL" id="BARU01010008">
    <property type="protein sequence ID" value="GAH44112.1"/>
    <property type="molecule type" value="Genomic_DNA"/>
</dbReference>
<comment type="caution">
    <text evidence="1">The sequence shown here is derived from an EMBL/GenBank/DDBJ whole genome shotgun (WGS) entry which is preliminary data.</text>
</comment>
<gene>
    <name evidence="1" type="ORF">S03H2_19189</name>
</gene>